<dbReference type="Gene3D" id="2.60.40.2380">
    <property type="match status" value="1"/>
</dbReference>
<accession>A0ABW9JHM5</accession>
<organism evidence="6 7">
    <name type="scientific">Pedobacter helvus</name>
    <dbReference type="NCBI Taxonomy" id="2563444"/>
    <lineage>
        <taxon>Bacteria</taxon>
        <taxon>Pseudomonadati</taxon>
        <taxon>Bacteroidota</taxon>
        <taxon>Sphingobacteriia</taxon>
        <taxon>Sphingobacteriales</taxon>
        <taxon>Sphingobacteriaceae</taxon>
        <taxon>Pedobacter</taxon>
    </lineage>
</organism>
<feature type="transmembrane region" description="Helical" evidence="2">
    <location>
        <begin position="344"/>
        <end position="365"/>
    </location>
</feature>
<evidence type="ECO:0000259" key="5">
    <source>
        <dbReference type="Pfam" id="PF07696"/>
    </source>
</evidence>
<dbReference type="Pfam" id="PF07695">
    <property type="entry name" value="7TMR-DISM_7TM"/>
    <property type="match status" value="1"/>
</dbReference>
<feature type="transmembrane region" description="Helical" evidence="2">
    <location>
        <begin position="288"/>
        <end position="305"/>
    </location>
</feature>
<feature type="coiled-coil region" evidence="1">
    <location>
        <begin position="402"/>
        <end position="490"/>
    </location>
</feature>
<keyword evidence="3" id="KW-0732">Signal</keyword>
<evidence type="ECO:0000313" key="6">
    <source>
        <dbReference type="EMBL" id="MFN0290427.1"/>
    </source>
</evidence>
<dbReference type="EMBL" id="SRMP02000002">
    <property type="protein sequence ID" value="MFN0290427.1"/>
    <property type="molecule type" value="Genomic_DNA"/>
</dbReference>
<keyword evidence="2" id="KW-0472">Membrane</keyword>
<evidence type="ECO:0000256" key="2">
    <source>
        <dbReference type="SAM" id="Phobius"/>
    </source>
</evidence>
<sequence length="633" mass="74619">MAKTVLHVCTFLLFLICNFFCSVSHAQKVVEITDDLDQHIFNFSEIEVLEDPKAQFTFEQVSSAPFASKFKPSIKSTPQTANFNTTYWYKINIKHNSNAENRFLLELFDQTIDHLTIYVPNNNGDYEVKELGDRLQFKHRDLSHKNFEIYIDNDHNEIQTYYFKIQSSQIADVIIVLRSVNWFISYALDEYFYFGIFYGMILVFSFYNLIMYIAIRQKQYLFYVLYNLSVGLFEMSSDGIAYQYLWPNSPNWNQIAYAFFLYATSIFALLFTRELLFVKAKAPKLNQVIIAVIAARSLFFLYCLFLDQELFSYKFLEFVPLTVAFFTGIYIFKRGYQPARFFVLGYSFLFFGFTLKFLIMLGIAWLNFGVITYYSLSFCFVLEMVFLSFAIGDKVRILKQKKEKAQRQIIQQMSVNAKLKDKLNQELEVQVQERTKEVFNKSIIIETQNEELLRANEQLKQQAEEISRMNVLLEQDNQELQTNVEKITRDRVMSADVDFEEFSKIYPDKESCDSFLADLKWRNGYTCKKCKNDHFYAGHTPYSRRCSKCDYDESVTSYTIFHNTRIPINKAFYMIFLIYSTKGKISSHKLAELLNIRQSTCWTYGTRVKTVMEERKSILKKSNKNGWSLLVLD</sequence>
<feature type="domain" description="7TM-DISM receptor extracellular" evidence="4">
    <location>
        <begin position="190"/>
        <end position="394"/>
    </location>
</feature>
<feature type="transmembrane region" description="Helical" evidence="2">
    <location>
        <begin position="254"/>
        <end position="276"/>
    </location>
</feature>
<evidence type="ECO:0000259" key="4">
    <source>
        <dbReference type="Pfam" id="PF07695"/>
    </source>
</evidence>
<gene>
    <name evidence="6" type="ORF">E5L68_003440</name>
</gene>
<feature type="signal peptide" evidence="3">
    <location>
        <begin position="1"/>
        <end position="26"/>
    </location>
</feature>
<dbReference type="Proteomes" id="UP001517367">
    <property type="component" value="Unassembled WGS sequence"/>
</dbReference>
<name>A0ABW9JHM5_9SPHI</name>
<feature type="transmembrane region" description="Helical" evidence="2">
    <location>
        <begin position="311"/>
        <end position="332"/>
    </location>
</feature>
<feature type="transmembrane region" description="Helical" evidence="2">
    <location>
        <begin position="371"/>
        <end position="392"/>
    </location>
</feature>
<dbReference type="RefSeq" id="WP_138729654.1">
    <property type="nucleotide sequence ID" value="NZ_SRMP02000002.1"/>
</dbReference>
<evidence type="ECO:0000313" key="7">
    <source>
        <dbReference type="Proteomes" id="UP001517367"/>
    </source>
</evidence>
<feature type="transmembrane region" description="Helical" evidence="2">
    <location>
        <begin position="191"/>
        <end position="213"/>
    </location>
</feature>
<feature type="transmembrane region" description="Helical" evidence="2">
    <location>
        <begin position="220"/>
        <end position="242"/>
    </location>
</feature>
<keyword evidence="2" id="KW-1133">Transmembrane helix</keyword>
<evidence type="ECO:0000256" key="3">
    <source>
        <dbReference type="SAM" id="SignalP"/>
    </source>
</evidence>
<proteinExistence type="predicted"/>
<keyword evidence="1" id="KW-0175">Coiled coil</keyword>
<evidence type="ECO:0000256" key="1">
    <source>
        <dbReference type="SAM" id="Coils"/>
    </source>
</evidence>
<keyword evidence="2" id="KW-0812">Transmembrane</keyword>
<comment type="caution">
    <text evidence="6">The sequence shown here is derived from an EMBL/GenBank/DDBJ whole genome shotgun (WGS) entry which is preliminary data.</text>
</comment>
<feature type="chain" id="PRO_5046167392" evidence="3">
    <location>
        <begin position="27"/>
        <end position="633"/>
    </location>
</feature>
<protein>
    <submittedName>
        <fullName evidence="6">7TM diverse intracellular signaling domain-containing protein</fullName>
    </submittedName>
</protein>
<keyword evidence="7" id="KW-1185">Reference proteome</keyword>
<dbReference type="InterPro" id="IPR011622">
    <property type="entry name" value="7TMR_DISM_rcpt_extracell_dom2"/>
</dbReference>
<dbReference type="Pfam" id="PF07696">
    <property type="entry name" value="7TMR-DISMED2"/>
    <property type="match status" value="1"/>
</dbReference>
<dbReference type="InterPro" id="IPR011623">
    <property type="entry name" value="7TMR_DISM_rcpt_extracell_dom1"/>
</dbReference>
<reference evidence="6 7" key="1">
    <citation type="submission" date="2024-12" db="EMBL/GenBank/DDBJ databases">
        <authorList>
            <person name="Hu S."/>
        </authorList>
    </citation>
    <scope>NUCLEOTIDE SEQUENCE [LARGE SCALE GENOMIC DNA]</scope>
    <source>
        <strain evidence="6 7">P-25</strain>
    </source>
</reference>
<feature type="domain" description="7TM-DISM receptor extracellular" evidence="5">
    <location>
        <begin position="45"/>
        <end position="177"/>
    </location>
</feature>